<reference evidence="3" key="1">
    <citation type="submission" date="2020-07" db="EMBL/GenBank/DDBJ databases">
        <title>Huge and variable diversity of episymbiotic CPR bacteria and DPANN archaea in groundwater ecosystems.</title>
        <authorList>
            <person name="He C.Y."/>
            <person name="Keren R."/>
            <person name="Whittaker M."/>
            <person name="Farag I.F."/>
            <person name="Doudna J."/>
            <person name="Cate J.H.D."/>
            <person name="Banfield J.F."/>
        </authorList>
    </citation>
    <scope>NUCLEOTIDE SEQUENCE</scope>
    <source>
        <strain evidence="3">NC_groundwater_1813_Pr3_B-0.1um_71_17</strain>
    </source>
</reference>
<dbReference type="PROSITE" id="PS50943">
    <property type="entry name" value="HTH_CROC1"/>
    <property type="match status" value="1"/>
</dbReference>
<feature type="domain" description="HTH cro/C1-type" evidence="2">
    <location>
        <begin position="24"/>
        <end position="68"/>
    </location>
</feature>
<evidence type="ECO:0000259" key="2">
    <source>
        <dbReference type="PROSITE" id="PS50943"/>
    </source>
</evidence>
<dbReference type="CDD" id="cd00093">
    <property type="entry name" value="HTH_XRE"/>
    <property type="match status" value="1"/>
</dbReference>
<name>A0A933SHQ7_UNCEI</name>
<dbReference type="InterPro" id="IPR010982">
    <property type="entry name" value="Lambda_DNA-bd_dom_sf"/>
</dbReference>
<proteinExistence type="predicted"/>
<gene>
    <name evidence="3" type="ORF">HZA61_13730</name>
</gene>
<comment type="caution">
    <text evidence="3">The sequence shown here is derived from an EMBL/GenBank/DDBJ whole genome shotgun (WGS) entry which is preliminary data.</text>
</comment>
<dbReference type="AlphaFoldDB" id="A0A933SHQ7"/>
<dbReference type="InterPro" id="IPR001387">
    <property type="entry name" value="Cro/C1-type_HTH"/>
</dbReference>
<evidence type="ECO:0000313" key="3">
    <source>
        <dbReference type="EMBL" id="MBI5170543.1"/>
    </source>
</evidence>
<organism evidence="3 4">
    <name type="scientific">Eiseniibacteriota bacterium</name>
    <dbReference type="NCBI Taxonomy" id="2212470"/>
    <lineage>
        <taxon>Bacteria</taxon>
        <taxon>Candidatus Eiseniibacteriota</taxon>
    </lineage>
</organism>
<dbReference type="Proteomes" id="UP000696931">
    <property type="component" value="Unassembled WGS sequence"/>
</dbReference>
<dbReference type="Gene3D" id="1.10.260.40">
    <property type="entry name" value="lambda repressor-like DNA-binding domains"/>
    <property type="match status" value="1"/>
</dbReference>
<evidence type="ECO:0000313" key="4">
    <source>
        <dbReference type="Proteomes" id="UP000696931"/>
    </source>
</evidence>
<evidence type="ECO:0000256" key="1">
    <source>
        <dbReference type="SAM" id="MobiDB-lite"/>
    </source>
</evidence>
<protein>
    <submittedName>
        <fullName evidence="3">Helix-turn-helix transcriptional regulator</fullName>
    </submittedName>
</protein>
<dbReference type="GO" id="GO:0003677">
    <property type="term" value="F:DNA binding"/>
    <property type="evidence" value="ECO:0007669"/>
    <property type="project" value="InterPro"/>
</dbReference>
<dbReference type="Pfam" id="PF13560">
    <property type="entry name" value="HTH_31"/>
    <property type="match status" value="1"/>
</dbReference>
<feature type="region of interest" description="Disordered" evidence="1">
    <location>
        <begin position="1"/>
        <end position="21"/>
    </location>
</feature>
<sequence>MNEDAPRKRGRPSRPTTNAMGQYLRSLREERGLTVRELARAVGLPESSASYISQLEAGLKAPNPELAVVLGQQLRDRQGIFRLWALTSPRANDPRTVAMALRELSRLLGDPSIAPDSLFDDYRRTRIEHAGESLAARRIPPPDDTFDEPAIARLSRSEEPAFAAFALERRHDGGDVRIPFVIEDVLLHSHVGEDLLDPHTLEHYSNRTLRLDAASARTLPLHGAFACEVTDRLRARVSQLLRSGDVIVFTREVLPIVPQDVYLVRSRRQHGLVLSLVMHNGEELLLLPDQGRSDFEVMPARSPHELRELLIAHVARVIRYPR</sequence>
<dbReference type="SUPFAM" id="SSF47413">
    <property type="entry name" value="lambda repressor-like DNA-binding domains"/>
    <property type="match status" value="1"/>
</dbReference>
<dbReference type="EMBL" id="JACRIW010000097">
    <property type="protein sequence ID" value="MBI5170543.1"/>
    <property type="molecule type" value="Genomic_DNA"/>
</dbReference>
<dbReference type="SMART" id="SM00530">
    <property type="entry name" value="HTH_XRE"/>
    <property type="match status" value="1"/>
</dbReference>
<accession>A0A933SHQ7</accession>